<dbReference type="PANTHER" id="PTHR42718">
    <property type="entry name" value="MAJOR FACILITATOR SUPERFAMILY MULTIDRUG TRANSPORTER MFSC"/>
    <property type="match status" value="1"/>
</dbReference>
<feature type="transmembrane region" description="Helical" evidence="8">
    <location>
        <begin position="215"/>
        <end position="233"/>
    </location>
</feature>
<keyword evidence="4" id="KW-1003">Cell membrane</keyword>
<keyword evidence="5 8" id="KW-0812">Transmembrane</keyword>
<dbReference type="InterPro" id="IPR020846">
    <property type="entry name" value="MFS_dom"/>
</dbReference>
<evidence type="ECO:0000256" key="4">
    <source>
        <dbReference type="ARBA" id="ARBA00022475"/>
    </source>
</evidence>
<proteinExistence type="inferred from homology"/>
<keyword evidence="3" id="KW-0813">Transport</keyword>
<dbReference type="SUPFAM" id="SSF103473">
    <property type="entry name" value="MFS general substrate transporter"/>
    <property type="match status" value="1"/>
</dbReference>
<feature type="transmembrane region" description="Helical" evidence="8">
    <location>
        <begin position="155"/>
        <end position="176"/>
    </location>
</feature>
<dbReference type="AlphaFoldDB" id="A0A098G313"/>
<comment type="subcellular location">
    <subcellularLocation>
        <location evidence="1">Cell membrane</location>
        <topology evidence="1">Multi-pass membrane protein</topology>
    </subcellularLocation>
</comment>
<feature type="transmembrane region" description="Helical" evidence="8">
    <location>
        <begin position="288"/>
        <end position="309"/>
    </location>
</feature>
<feature type="transmembrane region" description="Helical" evidence="8">
    <location>
        <begin position="182"/>
        <end position="203"/>
    </location>
</feature>
<organism evidence="10 11">
    <name type="scientific">Legionella fallonii LLAP-10</name>
    <dbReference type="NCBI Taxonomy" id="1212491"/>
    <lineage>
        <taxon>Bacteria</taxon>
        <taxon>Pseudomonadati</taxon>
        <taxon>Pseudomonadota</taxon>
        <taxon>Gammaproteobacteria</taxon>
        <taxon>Legionellales</taxon>
        <taxon>Legionellaceae</taxon>
        <taxon>Legionella</taxon>
    </lineage>
</organism>
<dbReference type="InterPro" id="IPR011701">
    <property type="entry name" value="MFS"/>
</dbReference>
<reference evidence="11" key="1">
    <citation type="submission" date="2014-09" db="EMBL/GenBank/DDBJ databases">
        <authorList>
            <person name="Gomez-Valero L."/>
        </authorList>
    </citation>
    <scope>NUCLEOTIDE SEQUENCE [LARGE SCALE GENOMIC DNA]</scope>
    <source>
        <strain evidence="11">ATCC700992</strain>
    </source>
</reference>
<dbReference type="Gene3D" id="1.20.1250.20">
    <property type="entry name" value="MFS general substrate transporter like domains"/>
    <property type="match status" value="1"/>
</dbReference>
<name>A0A098G313_9GAMM</name>
<keyword evidence="6 8" id="KW-1133">Transmembrane helix</keyword>
<feature type="transmembrane region" description="Helical" evidence="8">
    <location>
        <begin position="66"/>
        <end position="84"/>
    </location>
</feature>
<dbReference type="HOGENOM" id="CLU_000960_28_0_6"/>
<evidence type="ECO:0000256" key="8">
    <source>
        <dbReference type="SAM" id="Phobius"/>
    </source>
</evidence>
<evidence type="ECO:0000256" key="6">
    <source>
        <dbReference type="ARBA" id="ARBA00022989"/>
    </source>
</evidence>
<dbReference type="PANTHER" id="PTHR42718:SF9">
    <property type="entry name" value="MAJOR FACILITATOR SUPERFAMILY MULTIDRUG TRANSPORTER MFSC"/>
    <property type="match status" value="1"/>
</dbReference>
<evidence type="ECO:0000313" key="10">
    <source>
        <dbReference type="EMBL" id="CEG55880.1"/>
    </source>
</evidence>
<feature type="transmembrane region" description="Helical" evidence="8">
    <location>
        <begin position="315"/>
        <end position="337"/>
    </location>
</feature>
<feature type="transmembrane region" description="Helical" evidence="8">
    <location>
        <begin position="96"/>
        <end position="115"/>
    </location>
</feature>
<dbReference type="GO" id="GO:0005886">
    <property type="term" value="C:plasma membrane"/>
    <property type="evidence" value="ECO:0007669"/>
    <property type="project" value="UniProtKB-SubCell"/>
</dbReference>
<evidence type="ECO:0000256" key="1">
    <source>
        <dbReference type="ARBA" id="ARBA00004651"/>
    </source>
</evidence>
<evidence type="ECO:0000256" key="7">
    <source>
        <dbReference type="ARBA" id="ARBA00023136"/>
    </source>
</evidence>
<dbReference type="CDD" id="cd17503">
    <property type="entry name" value="MFS_LmrB_MDR_like"/>
    <property type="match status" value="1"/>
</dbReference>
<evidence type="ECO:0000259" key="9">
    <source>
        <dbReference type="PROSITE" id="PS50850"/>
    </source>
</evidence>
<evidence type="ECO:0000256" key="3">
    <source>
        <dbReference type="ARBA" id="ARBA00022448"/>
    </source>
</evidence>
<dbReference type="KEGG" id="lfa:LFA_0414"/>
<dbReference type="InterPro" id="IPR004638">
    <property type="entry name" value="EmrB-like"/>
</dbReference>
<feature type="domain" description="Major facilitator superfamily (MFS) profile" evidence="9">
    <location>
        <begin position="30"/>
        <end position="517"/>
    </location>
</feature>
<feature type="transmembrane region" description="Helical" evidence="8">
    <location>
        <begin position="349"/>
        <end position="365"/>
    </location>
</feature>
<dbReference type="Pfam" id="PF07690">
    <property type="entry name" value="MFS_1"/>
    <property type="match status" value="1"/>
</dbReference>
<dbReference type="InterPro" id="IPR036259">
    <property type="entry name" value="MFS_trans_sf"/>
</dbReference>
<gene>
    <name evidence="10" type="ORF">LFA_0414</name>
</gene>
<evidence type="ECO:0000256" key="5">
    <source>
        <dbReference type="ARBA" id="ARBA00022692"/>
    </source>
</evidence>
<sequence>MLHRKHLKKSVTSKMQESHTTINPTRRLFITLSVMLATIMQALDTTIANVALPYMQGGMGATQEQISWVLTSYIVAAAIFMPMTGFLGNRFGRKRMFIWSVVGFTIASMLCGAAQSLPQIVFFRLLQGIFGASLVPLSQSVLLDTYPPQQHGSAMAIWGIGVMVGPILGPSLGGWLTEYYSWRWVFYINLPLGLLAWLGLATFLEENALEHERHFDLLGFIFLSIAIGSLQLFLDRGESLDWFNSNEIIIEGALSLLCIYLFICHILTAKQPFLDPGMFKDRNFSIGLIFIFIIGIILLATMALLPPFLQGLMGYPVIDIGLVLAPRGIGTMVAMMVVGKISSKIDARYQIFLGMVLTSYSLWLMTLFDTDISSFDIIYTGIIQGLGLGFIFVPLSTLTFATLPAQYRNDGTPLFSLLRNIGSSIGISVVMAKLSQNLQANHAAFSAFITPFNLSLQQAAQSGAININSAAGIVSLNAEVTRQATILAYLQDFRFMMWLVISAVPLLLLLRSPNKTANETTSTRVVEFE</sequence>
<dbReference type="PRINTS" id="PR01036">
    <property type="entry name" value="TCRTETB"/>
</dbReference>
<dbReference type="Gene3D" id="1.20.1720.10">
    <property type="entry name" value="Multidrug resistance protein D"/>
    <property type="match status" value="1"/>
</dbReference>
<dbReference type="NCBIfam" id="TIGR00711">
    <property type="entry name" value="efflux_EmrB"/>
    <property type="match status" value="1"/>
</dbReference>
<dbReference type="GO" id="GO:0022857">
    <property type="term" value="F:transmembrane transporter activity"/>
    <property type="evidence" value="ECO:0007669"/>
    <property type="project" value="InterPro"/>
</dbReference>
<evidence type="ECO:0000313" key="11">
    <source>
        <dbReference type="Proteomes" id="UP000032430"/>
    </source>
</evidence>
<feature type="transmembrane region" description="Helical" evidence="8">
    <location>
        <begin position="377"/>
        <end position="401"/>
    </location>
</feature>
<dbReference type="STRING" id="1212491.LFA_0414"/>
<accession>A0A098G313</accession>
<keyword evidence="7 8" id="KW-0472">Membrane</keyword>
<comment type="similarity">
    <text evidence="2">Belongs to the major facilitator superfamily. EmrB family.</text>
</comment>
<dbReference type="PROSITE" id="PS50850">
    <property type="entry name" value="MFS"/>
    <property type="match status" value="1"/>
</dbReference>
<protein>
    <recommendedName>
        <fullName evidence="9">Major facilitator superfamily (MFS) profile domain-containing protein</fullName>
    </recommendedName>
</protein>
<feature type="transmembrane region" description="Helical" evidence="8">
    <location>
        <begin position="248"/>
        <end position="267"/>
    </location>
</feature>
<dbReference type="EMBL" id="LN614827">
    <property type="protein sequence ID" value="CEG55880.1"/>
    <property type="molecule type" value="Genomic_DNA"/>
</dbReference>
<feature type="transmembrane region" description="Helical" evidence="8">
    <location>
        <begin position="121"/>
        <end position="143"/>
    </location>
</feature>
<keyword evidence="11" id="KW-1185">Reference proteome</keyword>
<dbReference type="Proteomes" id="UP000032430">
    <property type="component" value="Chromosome I"/>
</dbReference>
<evidence type="ECO:0000256" key="2">
    <source>
        <dbReference type="ARBA" id="ARBA00008537"/>
    </source>
</evidence>